<gene>
    <name evidence="1" type="ORF">BGW36DRAFT_367602</name>
</gene>
<evidence type="ECO:0000313" key="2">
    <source>
        <dbReference type="Proteomes" id="UP001201262"/>
    </source>
</evidence>
<dbReference type="EMBL" id="JAJTJA010000001">
    <property type="protein sequence ID" value="KAH8705448.1"/>
    <property type="molecule type" value="Genomic_DNA"/>
</dbReference>
<dbReference type="RefSeq" id="XP_046078069.1">
    <property type="nucleotide sequence ID" value="XM_046214886.1"/>
</dbReference>
<protein>
    <submittedName>
        <fullName evidence="1">Uncharacterized protein</fullName>
    </submittedName>
</protein>
<dbReference type="GeneID" id="70245173"/>
<reference evidence="1" key="1">
    <citation type="submission" date="2021-12" db="EMBL/GenBank/DDBJ databases">
        <title>Convergent genome expansion in fungi linked to evolution of root-endophyte symbiosis.</title>
        <authorList>
            <consortium name="DOE Joint Genome Institute"/>
            <person name="Ke Y.-H."/>
            <person name="Bonito G."/>
            <person name="Liao H.-L."/>
            <person name="Looney B."/>
            <person name="Rojas-Flechas A."/>
            <person name="Nash J."/>
            <person name="Hameed K."/>
            <person name="Schadt C."/>
            <person name="Martin F."/>
            <person name="Crous P.W."/>
            <person name="Miettinen O."/>
            <person name="Magnuson J.K."/>
            <person name="Labbe J."/>
            <person name="Jacobson D."/>
            <person name="Doktycz M.J."/>
            <person name="Veneault-Fourrey C."/>
            <person name="Kuo A."/>
            <person name="Mondo S."/>
            <person name="Calhoun S."/>
            <person name="Riley R."/>
            <person name="Ohm R."/>
            <person name="LaButti K."/>
            <person name="Andreopoulos B."/>
            <person name="Pangilinan J."/>
            <person name="Nolan M."/>
            <person name="Tritt A."/>
            <person name="Clum A."/>
            <person name="Lipzen A."/>
            <person name="Daum C."/>
            <person name="Barry K."/>
            <person name="Grigoriev I.V."/>
            <person name="Vilgalys R."/>
        </authorList>
    </citation>
    <scope>NUCLEOTIDE SEQUENCE</scope>
    <source>
        <strain evidence="1">PMI_201</strain>
    </source>
</reference>
<organism evidence="1 2">
    <name type="scientific">Talaromyces proteolyticus</name>
    <dbReference type="NCBI Taxonomy" id="1131652"/>
    <lineage>
        <taxon>Eukaryota</taxon>
        <taxon>Fungi</taxon>
        <taxon>Dikarya</taxon>
        <taxon>Ascomycota</taxon>
        <taxon>Pezizomycotina</taxon>
        <taxon>Eurotiomycetes</taxon>
        <taxon>Eurotiomycetidae</taxon>
        <taxon>Eurotiales</taxon>
        <taxon>Trichocomaceae</taxon>
        <taxon>Talaromyces</taxon>
        <taxon>Talaromyces sect. Bacilispori</taxon>
    </lineage>
</organism>
<proteinExistence type="predicted"/>
<name>A0AAD4Q6A6_9EURO</name>
<evidence type="ECO:0000313" key="1">
    <source>
        <dbReference type="EMBL" id="KAH8705448.1"/>
    </source>
</evidence>
<keyword evidence="2" id="KW-1185">Reference proteome</keyword>
<accession>A0AAD4Q6A6</accession>
<dbReference type="AlphaFoldDB" id="A0AAD4Q6A6"/>
<dbReference type="Proteomes" id="UP001201262">
    <property type="component" value="Unassembled WGS sequence"/>
</dbReference>
<sequence>MPKAESFFDADSSARSCCRSVSNCIARFASEIRLRDPLEHCSVFQERSSEIDRMNFSTALEHPQMLPLSKSGM</sequence>
<comment type="caution">
    <text evidence="1">The sequence shown here is derived from an EMBL/GenBank/DDBJ whole genome shotgun (WGS) entry which is preliminary data.</text>
</comment>